<dbReference type="InterPro" id="IPR045582">
    <property type="entry name" value="Trehalase-like_N"/>
</dbReference>
<keyword evidence="4" id="KW-1185">Reference proteome</keyword>
<accession>A0A3M9N141</accession>
<name>A0A3M9N141_9BACT</name>
<evidence type="ECO:0000259" key="2">
    <source>
        <dbReference type="Pfam" id="PF19291"/>
    </source>
</evidence>
<dbReference type="PANTHER" id="PTHR31616:SF0">
    <property type="entry name" value="GLUCAN 1,4-ALPHA-GLUCOSIDASE"/>
    <property type="match status" value="1"/>
</dbReference>
<sequence length="596" mass="69025">MNRMAKHTYDMGLIGNCAYLALVHKDTNIEWLCWPRFDSSFVFGPLMDREKGGEFSLKPDAEDFTSHQYYVENTNILCTEITSPEGSYRVTDFAPRFRQHQRYYKPLMLIRKVEPLSGSPRIKATCRPVGNYGQLELKRRRSSNHIAFLGLDEEVRLTTNASLSYILEDQFFVLNETLYFVITYGAPLEANLESTSEEFLRQTTRYWRMWVKNTSISNFFQEQVIRSALALKIHQYEDTGAIIASPTTSLPEHPGSGRNWDYRFCWMRDTYYILNAFNNIGHFEEMERYFHFIANITAKDTQRYQPLYSISAQSKLTEIELELDGYLGNKPVRIGNDAYTHIQNDVYGQILVALLPLYIDRRFNDAERIESQKLIYKTLEKIKQTLHEPDAGLWEFRDFAQYHCYTYLFHWAGASAARSAANYMGDAELAKVATQLREEAAAKIEECFDAERGVYTQAIGKHHLDASTLQLIMMHYIDPASERAKTHLAEMEKELKTPEGLFYRYKHADDFGVPQSTFLICAFWYIEALACVGRLDEAVAEFENILKYTNHLGLLSEDVDSKDGSQWGNFPQAYSHVGLLNAAYRISKRLDRPPFL</sequence>
<dbReference type="EMBL" id="RJJD01000001">
    <property type="protein sequence ID" value="RNI31502.1"/>
    <property type="molecule type" value="Genomic_DNA"/>
</dbReference>
<dbReference type="SUPFAM" id="SSF48208">
    <property type="entry name" value="Six-hairpin glycosidases"/>
    <property type="match status" value="1"/>
</dbReference>
<evidence type="ECO:0000313" key="3">
    <source>
        <dbReference type="EMBL" id="RNI31502.1"/>
    </source>
</evidence>
<evidence type="ECO:0000313" key="4">
    <source>
        <dbReference type="Proteomes" id="UP000272117"/>
    </source>
</evidence>
<evidence type="ECO:0000259" key="1">
    <source>
        <dbReference type="Pfam" id="PF00723"/>
    </source>
</evidence>
<dbReference type="GO" id="GO:0004553">
    <property type="term" value="F:hydrolase activity, hydrolyzing O-glycosyl compounds"/>
    <property type="evidence" value="ECO:0007669"/>
    <property type="project" value="UniProtKB-ARBA"/>
</dbReference>
<dbReference type="InterPro" id="IPR008928">
    <property type="entry name" value="6-hairpin_glycosidase_sf"/>
</dbReference>
<reference evidence="3 4" key="1">
    <citation type="submission" date="2018-11" db="EMBL/GenBank/DDBJ databases">
        <title>Rufibacter latericius sp. nov., isolated from water in Baiyang Lake.</title>
        <authorList>
            <person name="Yang Y."/>
        </authorList>
    </citation>
    <scope>NUCLEOTIDE SEQUENCE [LARGE SCALE GENOMIC DNA]</scope>
    <source>
        <strain evidence="3 4">R-22-1c-1</strain>
    </source>
</reference>
<dbReference type="InterPro" id="IPR011613">
    <property type="entry name" value="GH15-like"/>
</dbReference>
<comment type="caution">
    <text evidence="3">The sequence shown here is derived from an EMBL/GenBank/DDBJ whole genome shotgun (WGS) entry which is preliminary data.</text>
</comment>
<dbReference type="Pfam" id="PF00723">
    <property type="entry name" value="Glyco_hydro_15"/>
    <property type="match status" value="1"/>
</dbReference>
<feature type="domain" description="GH15-like" evidence="1">
    <location>
        <begin position="221"/>
        <end position="584"/>
    </location>
</feature>
<dbReference type="PANTHER" id="PTHR31616">
    <property type="entry name" value="TREHALASE"/>
    <property type="match status" value="1"/>
</dbReference>
<dbReference type="OrthoDB" id="3902805at2"/>
<dbReference type="InterPro" id="IPR012341">
    <property type="entry name" value="6hp_glycosidase-like_sf"/>
</dbReference>
<organism evidence="3 4">
    <name type="scientific">Rufibacter latericius</name>
    <dbReference type="NCBI Taxonomy" id="2487040"/>
    <lineage>
        <taxon>Bacteria</taxon>
        <taxon>Pseudomonadati</taxon>
        <taxon>Bacteroidota</taxon>
        <taxon>Cytophagia</taxon>
        <taxon>Cytophagales</taxon>
        <taxon>Hymenobacteraceae</taxon>
        <taxon>Rufibacter</taxon>
    </lineage>
</organism>
<feature type="domain" description="Trehalase-like N-terminal" evidence="2">
    <location>
        <begin position="11"/>
        <end position="159"/>
    </location>
</feature>
<keyword evidence="3" id="KW-0378">Hydrolase</keyword>
<protein>
    <submittedName>
        <fullName evidence="3">Glycoside hydrolase family 15 protein</fullName>
    </submittedName>
</protein>
<gene>
    <name evidence="3" type="ORF">EFB08_03000</name>
</gene>
<dbReference type="Pfam" id="PF19291">
    <property type="entry name" value="TREH_N"/>
    <property type="match status" value="1"/>
</dbReference>
<dbReference type="Proteomes" id="UP000272117">
    <property type="component" value="Unassembled WGS sequence"/>
</dbReference>
<dbReference type="AlphaFoldDB" id="A0A3M9N141"/>
<dbReference type="GO" id="GO:0005975">
    <property type="term" value="P:carbohydrate metabolic process"/>
    <property type="evidence" value="ECO:0007669"/>
    <property type="project" value="InterPro"/>
</dbReference>
<dbReference type="Gene3D" id="1.50.10.10">
    <property type="match status" value="1"/>
</dbReference>
<proteinExistence type="predicted"/>